<evidence type="ECO:0000313" key="7">
    <source>
        <dbReference type="Proteomes" id="UP000031668"/>
    </source>
</evidence>
<dbReference type="InterPro" id="IPR013087">
    <property type="entry name" value="Znf_C2H2_type"/>
</dbReference>
<organism evidence="6 7">
    <name type="scientific">Thelohanellus kitauei</name>
    <name type="common">Myxosporean</name>
    <dbReference type="NCBI Taxonomy" id="669202"/>
    <lineage>
        <taxon>Eukaryota</taxon>
        <taxon>Metazoa</taxon>
        <taxon>Cnidaria</taxon>
        <taxon>Myxozoa</taxon>
        <taxon>Myxosporea</taxon>
        <taxon>Bivalvulida</taxon>
        <taxon>Platysporina</taxon>
        <taxon>Myxobolidae</taxon>
        <taxon>Thelohanellus</taxon>
    </lineage>
</organism>
<dbReference type="EMBL" id="JWZT01002658">
    <property type="protein sequence ID" value="KII68983.1"/>
    <property type="molecule type" value="Genomic_DNA"/>
</dbReference>
<dbReference type="PROSITE" id="PS50157">
    <property type="entry name" value="ZINC_FINGER_C2H2_2"/>
    <property type="match status" value="2"/>
</dbReference>
<gene>
    <name evidence="6" type="ORF">RF11_01548</name>
</gene>
<dbReference type="GO" id="GO:0000978">
    <property type="term" value="F:RNA polymerase II cis-regulatory region sequence-specific DNA binding"/>
    <property type="evidence" value="ECO:0007669"/>
    <property type="project" value="TreeGrafter"/>
</dbReference>
<dbReference type="GO" id="GO:0000981">
    <property type="term" value="F:DNA-binding transcription factor activity, RNA polymerase II-specific"/>
    <property type="evidence" value="ECO:0007669"/>
    <property type="project" value="TreeGrafter"/>
</dbReference>
<dbReference type="SUPFAM" id="SSF57667">
    <property type="entry name" value="beta-beta-alpha zinc fingers"/>
    <property type="match status" value="1"/>
</dbReference>
<name>A0A0C2JI34_THEKT</name>
<evidence type="ECO:0000256" key="3">
    <source>
        <dbReference type="ARBA" id="ARBA00022833"/>
    </source>
</evidence>
<dbReference type="PANTHER" id="PTHR23235">
    <property type="entry name" value="KRUEPPEL-LIKE TRANSCRIPTION FACTOR"/>
    <property type="match status" value="1"/>
</dbReference>
<evidence type="ECO:0000256" key="1">
    <source>
        <dbReference type="ARBA" id="ARBA00022723"/>
    </source>
</evidence>
<dbReference type="PANTHER" id="PTHR23235:SF120">
    <property type="entry name" value="KRUPPEL-LIKE FACTOR 15"/>
    <property type="match status" value="1"/>
</dbReference>
<protein>
    <submittedName>
        <fullName evidence="6">Transcription factor Sp4</fullName>
    </submittedName>
</protein>
<keyword evidence="3" id="KW-0862">Zinc</keyword>
<feature type="domain" description="C2H2-type" evidence="5">
    <location>
        <begin position="75"/>
        <end position="104"/>
    </location>
</feature>
<dbReference type="GO" id="GO:0008270">
    <property type="term" value="F:zinc ion binding"/>
    <property type="evidence" value="ECO:0007669"/>
    <property type="project" value="UniProtKB-KW"/>
</dbReference>
<dbReference type="PROSITE" id="PS00028">
    <property type="entry name" value="ZINC_FINGER_C2H2_1"/>
    <property type="match status" value="2"/>
</dbReference>
<dbReference type="SMART" id="SM00355">
    <property type="entry name" value="ZnF_C2H2"/>
    <property type="match status" value="3"/>
</dbReference>
<keyword evidence="7" id="KW-1185">Reference proteome</keyword>
<accession>A0A0C2JI34</accession>
<evidence type="ECO:0000256" key="4">
    <source>
        <dbReference type="PROSITE-ProRule" id="PRU00042"/>
    </source>
</evidence>
<dbReference type="InterPro" id="IPR036236">
    <property type="entry name" value="Znf_C2H2_sf"/>
</dbReference>
<reference evidence="6 7" key="1">
    <citation type="journal article" date="2014" name="Genome Biol. Evol.">
        <title>The genome of the myxosporean Thelohanellus kitauei shows adaptations to nutrient acquisition within its fish host.</title>
        <authorList>
            <person name="Yang Y."/>
            <person name="Xiong J."/>
            <person name="Zhou Z."/>
            <person name="Huo F."/>
            <person name="Miao W."/>
            <person name="Ran C."/>
            <person name="Liu Y."/>
            <person name="Zhang J."/>
            <person name="Feng J."/>
            <person name="Wang M."/>
            <person name="Wang M."/>
            <person name="Wang L."/>
            <person name="Yao B."/>
        </authorList>
    </citation>
    <scope>NUCLEOTIDE SEQUENCE [LARGE SCALE GENOMIC DNA]</scope>
    <source>
        <strain evidence="6">Wuqing</strain>
    </source>
</reference>
<evidence type="ECO:0000256" key="2">
    <source>
        <dbReference type="ARBA" id="ARBA00022771"/>
    </source>
</evidence>
<dbReference type="AlphaFoldDB" id="A0A0C2JI34"/>
<comment type="caution">
    <text evidence="6">The sequence shown here is derived from an EMBL/GenBank/DDBJ whole genome shotgun (WGS) entry which is preliminary data.</text>
</comment>
<evidence type="ECO:0000259" key="5">
    <source>
        <dbReference type="PROSITE" id="PS50157"/>
    </source>
</evidence>
<sequence>MEEHQSYRVYIENVCKIPHVCYDISNNATDITFDSRYSFIKEPIEFDENLFTDIIRAKKRGRSARGKQEQHEEKFRCLVDKCRRVYMSKQYLENHYLTHCKIKPFKCNVINCKARYFTKSDLQDHLSTHPDATRYKCPFCDFVAGEIKTMDGHVVIHKELDQNSADV</sequence>
<keyword evidence="1" id="KW-0479">Metal-binding</keyword>
<dbReference type="OrthoDB" id="6365676at2759"/>
<proteinExistence type="predicted"/>
<keyword evidence="2 4" id="KW-0863">Zinc-finger</keyword>
<dbReference type="Gene3D" id="3.30.160.60">
    <property type="entry name" value="Classic Zinc Finger"/>
    <property type="match status" value="1"/>
</dbReference>
<dbReference type="Proteomes" id="UP000031668">
    <property type="component" value="Unassembled WGS sequence"/>
</dbReference>
<evidence type="ECO:0000313" key="6">
    <source>
        <dbReference type="EMBL" id="KII68983.1"/>
    </source>
</evidence>
<feature type="domain" description="C2H2-type" evidence="5">
    <location>
        <begin position="105"/>
        <end position="134"/>
    </location>
</feature>